<comment type="subcellular location">
    <subcellularLocation>
        <location evidence="1">Cytoplasm</location>
        <location evidence="1">Cytosol</location>
    </subcellularLocation>
</comment>
<dbReference type="Proteomes" id="UP000091820">
    <property type="component" value="Unassembled WGS sequence"/>
</dbReference>
<dbReference type="CDD" id="cd14301">
    <property type="entry name" value="UBA_UBS3B"/>
    <property type="match status" value="1"/>
</dbReference>
<feature type="compositionally biased region" description="Polar residues" evidence="12">
    <location>
        <begin position="377"/>
        <end position="386"/>
    </location>
</feature>
<evidence type="ECO:0000256" key="1">
    <source>
        <dbReference type="ARBA" id="ARBA00004514"/>
    </source>
</evidence>
<dbReference type="STRING" id="37001.A0A1A9WS27"/>
<evidence type="ECO:0000313" key="15">
    <source>
        <dbReference type="EnsemblMetazoa" id="GBRI030025-PA"/>
    </source>
</evidence>
<comment type="catalytic activity">
    <reaction evidence="8">
        <text>ecdysone 22-phosphate + H2O = ecdysone + phosphate</text>
        <dbReference type="Rhea" id="RHEA:63576"/>
        <dbReference type="ChEBI" id="CHEBI:15377"/>
        <dbReference type="ChEBI" id="CHEBI:16688"/>
        <dbReference type="ChEBI" id="CHEBI:43474"/>
        <dbReference type="ChEBI" id="CHEBI:147380"/>
    </reaction>
</comment>
<evidence type="ECO:0000256" key="2">
    <source>
        <dbReference type="ARBA" id="ARBA00022443"/>
    </source>
</evidence>
<evidence type="ECO:0000256" key="3">
    <source>
        <dbReference type="ARBA" id="ARBA00022490"/>
    </source>
</evidence>
<proteinExistence type="predicted"/>
<dbReference type="GO" id="GO:0003993">
    <property type="term" value="F:acid phosphatase activity"/>
    <property type="evidence" value="ECO:0007669"/>
    <property type="project" value="UniProtKB-ARBA"/>
</dbReference>
<feature type="domain" description="SH3" evidence="13">
    <location>
        <begin position="227"/>
        <end position="292"/>
    </location>
</feature>
<dbReference type="GO" id="GO:0102531">
    <property type="term" value="F:ecdysteroid-phosphate phosphatase activity"/>
    <property type="evidence" value="ECO:0007669"/>
    <property type="project" value="UniProtKB-ARBA"/>
</dbReference>
<evidence type="ECO:0000256" key="5">
    <source>
        <dbReference type="ARBA" id="ARBA00022912"/>
    </source>
</evidence>
<evidence type="ECO:0000256" key="6">
    <source>
        <dbReference type="ARBA" id="ARBA00050567"/>
    </source>
</evidence>
<evidence type="ECO:0000256" key="8">
    <source>
        <dbReference type="ARBA" id="ARBA00052011"/>
    </source>
</evidence>
<dbReference type="Gene3D" id="3.40.50.1240">
    <property type="entry name" value="Phosphoglycerate mutase-like"/>
    <property type="match status" value="1"/>
</dbReference>
<dbReference type="Gene3D" id="2.30.30.40">
    <property type="entry name" value="SH3 Domains"/>
    <property type="match status" value="1"/>
</dbReference>
<dbReference type="FunFam" id="1.10.8.10:FF:000053">
    <property type="entry name" value="Ubiquitin-associated and SH3 domain-containing, A"/>
    <property type="match status" value="1"/>
</dbReference>
<feature type="region of interest" description="Disordered" evidence="12">
    <location>
        <begin position="437"/>
        <end position="456"/>
    </location>
</feature>
<evidence type="ECO:0000259" key="14">
    <source>
        <dbReference type="PROSITE" id="PS50030"/>
    </source>
</evidence>
<dbReference type="FunFam" id="3.40.50.1240:FF:000032">
    <property type="entry name" value="Blast:Protein UBASH3A homolog"/>
    <property type="match status" value="1"/>
</dbReference>
<dbReference type="InterPro" id="IPR009060">
    <property type="entry name" value="UBA-like_sf"/>
</dbReference>
<reference evidence="16" key="1">
    <citation type="submission" date="2014-03" db="EMBL/GenBank/DDBJ databases">
        <authorList>
            <person name="Aksoy S."/>
            <person name="Warren W."/>
            <person name="Wilson R.K."/>
        </authorList>
    </citation>
    <scope>NUCLEOTIDE SEQUENCE [LARGE SCALE GENOMIC DNA]</scope>
    <source>
        <strain evidence="16">IAEA</strain>
    </source>
</reference>
<dbReference type="CDD" id="cd11791">
    <property type="entry name" value="SH3_UBASH3"/>
    <property type="match status" value="1"/>
</dbReference>
<feature type="compositionally biased region" description="Low complexity" evidence="12">
    <location>
        <begin position="387"/>
        <end position="410"/>
    </location>
</feature>
<keyword evidence="4" id="KW-0378">Hydrolase</keyword>
<feature type="compositionally biased region" description="Polar residues" evidence="12">
    <location>
        <begin position="418"/>
        <end position="429"/>
    </location>
</feature>
<evidence type="ECO:0000259" key="13">
    <source>
        <dbReference type="PROSITE" id="PS50002"/>
    </source>
</evidence>
<dbReference type="Pfam" id="PF00300">
    <property type="entry name" value="His_Phos_1"/>
    <property type="match status" value="1"/>
</dbReference>
<comment type="catalytic activity">
    <reaction evidence="6">
        <text>20-hydroxyecdysone 22-phosphate + H2O = 20-hydroxyecdysone + phosphate</text>
        <dbReference type="Rhea" id="RHEA:63580"/>
        <dbReference type="ChEBI" id="CHEBI:15377"/>
        <dbReference type="ChEBI" id="CHEBI:16587"/>
        <dbReference type="ChEBI" id="CHEBI:43474"/>
        <dbReference type="ChEBI" id="CHEBI:147382"/>
    </reaction>
</comment>
<keyword evidence="2 11" id="KW-0728">SH3 domain</keyword>
<dbReference type="GO" id="GO:0004721">
    <property type="term" value="F:phosphoprotein phosphatase activity"/>
    <property type="evidence" value="ECO:0007669"/>
    <property type="project" value="UniProtKB-KW"/>
</dbReference>
<dbReference type="CDD" id="cd07067">
    <property type="entry name" value="HP_PGM_like"/>
    <property type="match status" value="1"/>
</dbReference>
<dbReference type="Gene3D" id="1.10.8.10">
    <property type="entry name" value="DNA helicase RuvA subunit, C-terminal domain"/>
    <property type="match status" value="1"/>
</dbReference>
<dbReference type="InterPro" id="IPR013078">
    <property type="entry name" value="His_Pase_superF_clade-1"/>
</dbReference>
<dbReference type="SUPFAM" id="SSF50044">
    <property type="entry name" value="SH3-domain"/>
    <property type="match status" value="1"/>
</dbReference>
<dbReference type="InterPro" id="IPR051710">
    <property type="entry name" value="Phosphatase_SH3-domain"/>
</dbReference>
<dbReference type="InterPro" id="IPR036028">
    <property type="entry name" value="SH3-like_dom_sf"/>
</dbReference>
<accession>A0A1A9WS27</accession>
<evidence type="ECO:0000256" key="12">
    <source>
        <dbReference type="SAM" id="MobiDB-lite"/>
    </source>
</evidence>
<dbReference type="GO" id="GO:0005829">
    <property type="term" value="C:cytosol"/>
    <property type="evidence" value="ECO:0007669"/>
    <property type="project" value="UniProtKB-SubCell"/>
</dbReference>
<dbReference type="VEuPathDB" id="VectorBase:GBRI030025"/>
<dbReference type="SUPFAM" id="SSF46934">
    <property type="entry name" value="UBA-like"/>
    <property type="match status" value="1"/>
</dbReference>
<feature type="domain" description="UBA" evidence="14">
    <location>
        <begin position="14"/>
        <end position="58"/>
    </location>
</feature>
<comment type="catalytic activity">
    <reaction evidence="7">
        <text>2-deoxyecdysone 22-phosphate + H2O = 2-deoxyecdysone + phosphate</text>
        <dbReference type="Rhea" id="RHEA:63584"/>
        <dbReference type="ChEBI" id="CHEBI:15377"/>
        <dbReference type="ChEBI" id="CHEBI:19566"/>
        <dbReference type="ChEBI" id="CHEBI:43474"/>
        <dbReference type="ChEBI" id="CHEBI:147386"/>
    </reaction>
</comment>
<dbReference type="AlphaFoldDB" id="A0A1A9WS27"/>
<evidence type="ECO:0000256" key="9">
    <source>
        <dbReference type="ARBA" id="ARBA00074288"/>
    </source>
</evidence>
<dbReference type="PANTHER" id="PTHR16469:SF27">
    <property type="entry name" value="UBIQUITIN-ASSOCIATED AND SH3 DOMAIN-CONTAINING BA-RELATED"/>
    <property type="match status" value="1"/>
</dbReference>
<keyword evidence="5" id="KW-0904">Protein phosphatase</keyword>
<dbReference type="PROSITE" id="PS50030">
    <property type="entry name" value="UBA"/>
    <property type="match status" value="1"/>
</dbReference>
<dbReference type="InterPro" id="IPR029033">
    <property type="entry name" value="His_PPase_superfam"/>
</dbReference>
<evidence type="ECO:0000313" key="16">
    <source>
        <dbReference type="Proteomes" id="UP000091820"/>
    </source>
</evidence>
<sequence length="722" mass="82242">MATLPPRKNPTPTRISKQHLTPLQTLLQMGFQKHRAEKALASTGNRGVQIASDWLLAHVNDATLDECAPREYILYACPTGPFLQQLEEFWTKSRMMCGWNGAHNYVPHITLVSFFKAPDECSLQLSKALKQVVDMTGALLDRPIKLELYVSQNFMGFFVAEDDANYLKRLALQYVKEVSNSIISDTYEQLDAIVACFPWCGAVSSGNRCIPRSSRFASALSIFSVKFVLNVHKVVYPHSPHEIDELELRIGDYIYLNSDAVDNSSDGWAEGISWLTGSHGHLPVNYTERTAESDAWTLHRVVQLSKSITPSLSSAEEVDIVDGHSISTEAEDQRHRDLTHIGLHSELIEGTSFNEDSEQSVEKYLRKTLRPCLDLPSINQHNQSNLQQQHQQQHQQQQHQQQQQQQHQQQPTPLIEITPNSMSTPNTNDIKVEPMAASAPKSDDTLSQHSADNSVSISSNRNRRVYIMRHGERVDFTFGTWIPYCFDEFNNYMRKDLNMPKTLPKRQYIPEGWQNDSPLTNIGLYQARLIGDALAEARVQIDHVYCSPAYRCIQTCTSALEGLKLIGKTKIKLEPGLFEWMAWYPEGVPDWLTRDELTEANFNIDYDYQPFMTISKLNEAIKETTEDFYTRNYQVLKQIIENTIGNIFIVAHATTLDTCTRQLIGEAPRNTNELRQVIHKIPYCSLANVEEIDGQWKLVEPDCLPVTHSKNPRFEWNALTAT</sequence>
<dbReference type="InterPro" id="IPR015940">
    <property type="entry name" value="UBA"/>
</dbReference>
<evidence type="ECO:0000256" key="10">
    <source>
        <dbReference type="ARBA" id="ARBA00083868"/>
    </source>
</evidence>
<keyword evidence="16" id="KW-1185">Reference proteome</keyword>
<dbReference type="SUPFAM" id="SSF53254">
    <property type="entry name" value="Phosphoglycerate mutase-like"/>
    <property type="match status" value="1"/>
</dbReference>
<protein>
    <recommendedName>
        <fullName evidence="9">Ecdysteroid-phosphate phosphatase</fullName>
    </recommendedName>
    <alternativeName>
        <fullName evidence="10">Protein UBASH3A homolog</fullName>
    </alternativeName>
</protein>
<dbReference type="InterPro" id="IPR001452">
    <property type="entry name" value="SH3_domain"/>
</dbReference>
<dbReference type="Pfam" id="PF22562">
    <property type="entry name" value="UBA_7"/>
    <property type="match status" value="1"/>
</dbReference>
<name>A0A1A9WS27_9MUSC</name>
<evidence type="ECO:0000256" key="11">
    <source>
        <dbReference type="PROSITE-ProRule" id="PRU00192"/>
    </source>
</evidence>
<keyword evidence="3" id="KW-0963">Cytoplasm</keyword>
<dbReference type="PANTHER" id="PTHR16469">
    <property type="entry name" value="UBIQUITIN-ASSOCIATED AND SH3 DOMAIN-CONTAINING BA-RELATED"/>
    <property type="match status" value="1"/>
</dbReference>
<dbReference type="EnsemblMetazoa" id="GBRI030025-RA">
    <property type="protein sequence ID" value="GBRI030025-PA"/>
    <property type="gene ID" value="GBRI030025"/>
</dbReference>
<dbReference type="SUPFAM" id="SSF81995">
    <property type="entry name" value="beta-sandwich domain of Sec23/24"/>
    <property type="match status" value="1"/>
</dbReference>
<feature type="region of interest" description="Disordered" evidence="12">
    <location>
        <begin position="375"/>
        <end position="430"/>
    </location>
</feature>
<evidence type="ECO:0000256" key="4">
    <source>
        <dbReference type="ARBA" id="ARBA00022801"/>
    </source>
</evidence>
<evidence type="ECO:0000256" key="7">
    <source>
        <dbReference type="ARBA" id="ARBA00051991"/>
    </source>
</evidence>
<dbReference type="SMART" id="SM00855">
    <property type="entry name" value="PGAM"/>
    <property type="match status" value="1"/>
</dbReference>
<dbReference type="Pfam" id="PF14604">
    <property type="entry name" value="SH3_9"/>
    <property type="match status" value="1"/>
</dbReference>
<reference evidence="15" key="2">
    <citation type="submission" date="2020-05" db="UniProtKB">
        <authorList>
            <consortium name="EnsemblMetazoa"/>
        </authorList>
    </citation>
    <scope>IDENTIFICATION</scope>
    <source>
        <strain evidence="15">IAEA</strain>
    </source>
</reference>
<organism evidence="15 16">
    <name type="scientific">Glossina brevipalpis</name>
    <dbReference type="NCBI Taxonomy" id="37001"/>
    <lineage>
        <taxon>Eukaryota</taxon>
        <taxon>Metazoa</taxon>
        <taxon>Ecdysozoa</taxon>
        <taxon>Arthropoda</taxon>
        <taxon>Hexapoda</taxon>
        <taxon>Insecta</taxon>
        <taxon>Pterygota</taxon>
        <taxon>Neoptera</taxon>
        <taxon>Endopterygota</taxon>
        <taxon>Diptera</taxon>
        <taxon>Brachycera</taxon>
        <taxon>Muscomorpha</taxon>
        <taxon>Hippoboscoidea</taxon>
        <taxon>Glossinidae</taxon>
        <taxon>Glossina</taxon>
    </lineage>
</organism>
<dbReference type="PROSITE" id="PS50002">
    <property type="entry name" value="SH3"/>
    <property type="match status" value="1"/>
</dbReference>